<keyword evidence="12" id="KW-1185">Reference proteome</keyword>
<dbReference type="InterPro" id="IPR005467">
    <property type="entry name" value="His_kinase_dom"/>
</dbReference>
<evidence type="ECO:0000313" key="12">
    <source>
        <dbReference type="Proteomes" id="UP000282957"/>
    </source>
</evidence>
<dbReference type="PANTHER" id="PTHR43065:SF46">
    <property type="entry name" value="C4-DICARBOXYLATE TRANSPORT SENSOR PROTEIN DCTB"/>
    <property type="match status" value="1"/>
</dbReference>
<keyword evidence="9" id="KW-0472">Membrane</keyword>
<keyword evidence="3" id="KW-0597">Phosphoprotein</keyword>
<dbReference type="InterPro" id="IPR036890">
    <property type="entry name" value="HATPase_C_sf"/>
</dbReference>
<dbReference type="OrthoDB" id="9795133at2"/>
<dbReference type="EMBL" id="SACL01000010">
    <property type="protein sequence ID" value="RVT91557.1"/>
    <property type="molecule type" value="Genomic_DNA"/>
</dbReference>
<evidence type="ECO:0000259" key="10">
    <source>
        <dbReference type="PROSITE" id="PS50109"/>
    </source>
</evidence>
<dbReference type="SMART" id="SM00086">
    <property type="entry name" value="PAC"/>
    <property type="match status" value="1"/>
</dbReference>
<dbReference type="Gene3D" id="3.30.450.20">
    <property type="entry name" value="PAS domain"/>
    <property type="match status" value="1"/>
</dbReference>
<evidence type="ECO:0000256" key="3">
    <source>
        <dbReference type="ARBA" id="ARBA00022553"/>
    </source>
</evidence>
<keyword evidence="4" id="KW-0808">Transferase</keyword>
<evidence type="ECO:0000256" key="9">
    <source>
        <dbReference type="SAM" id="Phobius"/>
    </source>
</evidence>
<dbReference type="GO" id="GO:0005524">
    <property type="term" value="F:ATP binding"/>
    <property type="evidence" value="ECO:0007669"/>
    <property type="project" value="UniProtKB-KW"/>
</dbReference>
<evidence type="ECO:0000256" key="2">
    <source>
        <dbReference type="ARBA" id="ARBA00012438"/>
    </source>
</evidence>
<dbReference type="SMART" id="SM00387">
    <property type="entry name" value="HATPase_c"/>
    <property type="match status" value="1"/>
</dbReference>
<comment type="catalytic activity">
    <reaction evidence="1">
        <text>ATP + protein L-histidine = ADP + protein N-phospho-L-histidine.</text>
        <dbReference type="EC" id="2.7.13.3"/>
    </reaction>
</comment>
<evidence type="ECO:0000256" key="6">
    <source>
        <dbReference type="ARBA" id="ARBA00022777"/>
    </source>
</evidence>
<sequence>MRAALASLRGLDAGFAALAAALVVVALGLAATGDLVLPVVPLLFGLAGIAAVALVLLFSVWHQGRQVHALAGAELEALRRKEEEKLSRILEGLPGAVYLGELYPDGSMRLDSMSQGHEALRELGLGHGQGTAQGWWERLDPETQEALRDFGRRLMDQGQAMVEYSVRREDGSVLWLRDTARVTGLAADGYAGVVGMVVDCTAERQIADRALHASKLATMGRIATSIAHEMIQPISTILLAGETAMNGLPDAEGLDPTRKRIGRIVEQAKRARDFMDHLRIFGRADTGSLDPVFLSDALDGALRIAMPALSEGRVEFIRQIDPELPPLRARRVLLEQLLLNLILNARDAMENQPAETRRLRVEAALDGDTRAMVVIEDSGPGMPEAVLRHAFEPFFTTKPAGKGTGLGLAICASIAEGFGGSISAANTALGLRITLLLPLWSEDTAADTRTEGGIA</sequence>
<dbReference type="Proteomes" id="UP000282957">
    <property type="component" value="Unassembled WGS sequence"/>
</dbReference>
<gene>
    <name evidence="11" type="ORF">EOD42_21540</name>
</gene>
<dbReference type="PROSITE" id="PS50109">
    <property type="entry name" value="HIS_KIN"/>
    <property type="match status" value="1"/>
</dbReference>
<dbReference type="InterPro" id="IPR036097">
    <property type="entry name" value="HisK_dim/P_sf"/>
</dbReference>
<keyword evidence="9" id="KW-1133">Transmembrane helix</keyword>
<dbReference type="CDD" id="cd00130">
    <property type="entry name" value="PAS"/>
    <property type="match status" value="1"/>
</dbReference>
<dbReference type="AlphaFoldDB" id="A0A437M1J6"/>
<evidence type="ECO:0000256" key="1">
    <source>
        <dbReference type="ARBA" id="ARBA00000085"/>
    </source>
</evidence>
<dbReference type="Gene3D" id="1.10.287.130">
    <property type="match status" value="1"/>
</dbReference>
<dbReference type="Gene3D" id="3.30.565.10">
    <property type="entry name" value="Histidine kinase-like ATPase, C-terminal domain"/>
    <property type="match status" value="1"/>
</dbReference>
<keyword evidence="7" id="KW-0067">ATP-binding</keyword>
<evidence type="ECO:0000256" key="7">
    <source>
        <dbReference type="ARBA" id="ARBA00022840"/>
    </source>
</evidence>
<keyword evidence="9" id="KW-0812">Transmembrane</keyword>
<dbReference type="EC" id="2.7.13.3" evidence="2"/>
<dbReference type="PANTHER" id="PTHR43065">
    <property type="entry name" value="SENSOR HISTIDINE KINASE"/>
    <property type="match status" value="1"/>
</dbReference>
<dbReference type="SUPFAM" id="SSF55785">
    <property type="entry name" value="PYP-like sensor domain (PAS domain)"/>
    <property type="match status" value="1"/>
</dbReference>
<dbReference type="GO" id="GO:0000155">
    <property type="term" value="F:phosphorelay sensor kinase activity"/>
    <property type="evidence" value="ECO:0007669"/>
    <property type="project" value="InterPro"/>
</dbReference>
<name>A0A437M1J6_9PROT</name>
<dbReference type="SMART" id="SM00388">
    <property type="entry name" value="HisKA"/>
    <property type="match status" value="1"/>
</dbReference>
<keyword evidence="5" id="KW-0547">Nucleotide-binding</keyword>
<dbReference type="InterPro" id="IPR003661">
    <property type="entry name" value="HisK_dim/P_dom"/>
</dbReference>
<evidence type="ECO:0000256" key="8">
    <source>
        <dbReference type="ARBA" id="ARBA00023012"/>
    </source>
</evidence>
<dbReference type="PRINTS" id="PR00344">
    <property type="entry name" value="BCTRLSENSOR"/>
</dbReference>
<evidence type="ECO:0000313" key="11">
    <source>
        <dbReference type="EMBL" id="RVT91557.1"/>
    </source>
</evidence>
<comment type="caution">
    <text evidence="11">The sequence shown here is derived from an EMBL/GenBank/DDBJ whole genome shotgun (WGS) entry which is preliminary data.</text>
</comment>
<proteinExistence type="predicted"/>
<feature type="domain" description="Histidine kinase" evidence="10">
    <location>
        <begin position="225"/>
        <end position="441"/>
    </location>
</feature>
<dbReference type="Pfam" id="PF02518">
    <property type="entry name" value="HATPase_c"/>
    <property type="match status" value="1"/>
</dbReference>
<reference evidence="11 12" key="1">
    <citation type="submission" date="2019-01" db="EMBL/GenBank/DDBJ databases">
        <authorList>
            <person name="Chen W.-M."/>
        </authorList>
    </citation>
    <scope>NUCLEOTIDE SEQUENCE [LARGE SCALE GENOMIC DNA]</scope>
    <source>
        <strain evidence="11 12">CCP-6</strain>
    </source>
</reference>
<accession>A0A437M1J6</accession>
<keyword evidence="6" id="KW-0418">Kinase</keyword>
<protein>
    <recommendedName>
        <fullName evidence="2">histidine kinase</fullName>
        <ecNumber evidence="2">2.7.13.3</ecNumber>
    </recommendedName>
</protein>
<dbReference type="RefSeq" id="WP_127789660.1">
    <property type="nucleotide sequence ID" value="NZ_SACL01000010.1"/>
</dbReference>
<feature type="transmembrane region" description="Helical" evidence="9">
    <location>
        <begin position="40"/>
        <end position="61"/>
    </location>
</feature>
<dbReference type="SUPFAM" id="SSF47384">
    <property type="entry name" value="Homodimeric domain of signal transducing histidine kinase"/>
    <property type="match status" value="1"/>
</dbReference>
<keyword evidence="8" id="KW-0902">Two-component regulatory system</keyword>
<dbReference type="SUPFAM" id="SSF55874">
    <property type="entry name" value="ATPase domain of HSP90 chaperone/DNA topoisomerase II/histidine kinase"/>
    <property type="match status" value="1"/>
</dbReference>
<evidence type="ECO:0000256" key="5">
    <source>
        <dbReference type="ARBA" id="ARBA00022741"/>
    </source>
</evidence>
<dbReference type="InterPro" id="IPR001610">
    <property type="entry name" value="PAC"/>
</dbReference>
<dbReference type="InterPro" id="IPR004358">
    <property type="entry name" value="Sig_transdc_His_kin-like_C"/>
</dbReference>
<dbReference type="InterPro" id="IPR035965">
    <property type="entry name" value="PAS-like_dom_sf"/>
</dbReference>
<dbReference type="InterPro" id="IPR003594">
    <property type="entry name" value="HATPase_dom"/>
</dbReference>
<dbReference type="CDD" id="cd00082">
    <property type="entry name" value="HisKA"/>
    <property type="match status" value="1"/>
</dbReference>
<organism evidence="11 12">
    <name type="scientific">Rhodovarius crocodyli</name>
    <dbReference type="NCBI Taxonomy" id="1979269"/>
    <lineage>
        <taxon>Bacteria</taxon>
        <taxon>Pseudomonadati</taxon>
        <taxon>Pseudomonadota</taxon>
        <taxon>Alphaproteobacteria</taxon>
        <taxon>Acetobacterales</taxon>
        <taxon>Roseomonadaceae</taxon>
        <taxon>Rhodovarius</taxon>
    </lineage>
</organism>
<dbReference type="InterPro" id="IPR000014">
    <property type="entry name" value="PAS"/>
</dbReference>
<evidence type="ECO:0000256" key="4">
    <source>
        <dbReference type="ARBA" id="ARBA00022679"/>
    </source>
</evidence>